<gene>
    <name evidence="2" type="ORF">GGR48_000185</name>
</gene>
<feature type="region of interest" description="Disordered" evidence="1">
    <location>
        <begin position="112"/>
        <end position="142"/>
    </location>
</feature>
<feature type="compositionally biased region" description="Basic and acidic residues" evidence="1">
    <location>
        <begin position="122"/>
        <end position="131"/>
    </location>
</feature>
<evidence type="ECO:0000313" key="2">
    <source>
        <dbReference type="EMBL" id="MBB3877782.1"/>
    </source>
</evidence>
<evidence type="ECO:0000256" key="1">
    <source>
        <dbReference type="SAM" id="MobiDB-lite"/>
    </source>
</evidence>
<dbReference type="Proteomes" id="UP000538670">
    <property type="component" value="Unassembled WGS sequence"/>
</dbReference>
<reference evidence="2 3" key="1">
    <citation type="submission" date="2020-08" db="EMBL/GenBank/DDBJ databases">
        <title>Genomic Encyclopedia of Type Strains, Phase IV (KMG-IV): sequencing the most valuable type-strain genomes for metagenomic binning, comparative biology and taxonomic classification.</title>
        <authorList>
            <person name="Goeker M."/>
        </authorList>
    </citation>
    <scope>NUCLEOTIDE SEQUENCE [LARGE SCALE GENOMIC DNA]</scope>
    <source>
        <strain evidence="2 3">DSM 19512</strain>
    </source>
</reference>
<dbReference type="AlphaFoldDB" id="A0A7W6F1J8"/>
<feature type="compositionally biased region" description="Acidic residues" evidence="1">
    <location>
        <begin position="112"/>
        <end position="121"/>
    </location>
</feature>
<organism evidence="2 3">
    <name type="scientific">Sphingomonas pseudosanguinis</name>
    <dbReference type="NCBI Taxonomy" id="413712"/>
    <lineage>
        <taxon>Bacteria</taxon>
        <taxon>Pseudomonadati</taxon>
        <taxon>Pseudomonadota</taxon>
        <taxon>Alphaproteobacteria</taxon>
        <taxon>Sphingomonadales</taxon>
        <taxon>Sphingomonadaceae</taxon>
        <taxon>Sphingomonas</taxon>
    </lineage>
</organism>
<dbReference type="EMBL" id="JACIDH010000001">
    <property type="protein sequence ID" value="MBB3877782.1"/>
    <property type="molecule type" value="Genomic_DNA"/>
</dbReference>
<sequence length="241" mass="26115">MQMDIIGKNVSIAEQDTFGLLYEDPLEQDAHDDALVVMTRRSLLRMALVATETATRFARERIDVDPMAWMLAPRRLFDGRSALDGCLDRDDCLRAILLHGLSIGLDADPDEIDALGEDDGDDHAFDEDRVEASAPSGSADDARRPQLWTSLLVGRSESDEVQAFDAVVADDRVEAEARLRARHGDALAGAIEIVEGFDPSLPLVEALVSSALTDMLVQVASDPASALAKGLSVSIRQRFAA</sequence>
<name>A0A7W6F1J8_9SPHN</name>
<accession>A0A7W6F1J8</accession>
<keyword evidence="3" id="KW-1185">Reference proteome</keyword>
<protein>
    <submittedName>
        <fullName evidence="2">Uncharacterized protein</fullName>
    </submittedName>
</protein>
<evidence type="ECO:0000313" key="3">
    <source>
        <dbReference type="Proteomes" id="UP000538670"/>
    </source>
</evidence>
<comment type="caution">
    <text evidence="2">The sequence shown here is derived from an EMBL/GenBank/DDBJ whole genome shotgun (WGS) entry which is preliminary data.</text>
</comment>
<dbReference type="RefSeq" id="WP_183949931.1">
    <property type="nucleotide sequence ID" value="NZ_JACIDH010000001.1"/>
</dbReference>
<proteinExistence type="predicted"/>